<evidence type="ECO:0000313" key="3">
    <source>
        <dbReference type="Proteomes" id="UP000533429"/>
    </source>
</evidence>
<sequence>MSQYNLAQILVGYPVPPMQRIKIFSPDEWEEFVEEWLTVKKKEFLDTDRLGGAGDKGRDVVGYVTCPKQYPDSYVWDNFQCKHYDHPLMPSDVWAEFGKLCYYTFIGDFPVPRYYFFVAPQGLGTSLSDLLRKPNNLKKELKVNWDKYCKHKITKTVSGGISLEGELLKYIDEFDFSIFYKMKPLTLVEEHAKSRYHAIRFGGGLPNRPNVGDVPQDIAASELVYISKLLDAYSEADDAEYIKVSDLPKGKATNKHFKRARKNFYKAEQLKQFSRDTLPPGIFEKFQGEISSGVVDIVDEEHENGFVRVKTVEKEARRLAITSNPLTLCSDGEDRAGICHHLANDNSGDNEFVWVAADDD</sequence>
<proteinExistence type="predicted"/>
<dbReference type="RefSeq" id="WP_106142676.1">
    <property type="nucleotide sequence ID" value="NZ_PVXF01000105.1"/>
</dbReference>
<dbReference type="Pfam" id="PF20282">
    <property type="entry name" value="CTD6"/>
    <property type="match status" value="1"/>
</dbReference>
<dbReference type="EMBL" id="JABXOR010000276">
    <property type="protein sequence ID" value="NVO99461.1"/>
    <property type="molecule type" value="Genomic_DNA"/>
</dbReference>
<reference evidence="2 3" key="1">
    <citation type="submission" date="2020-06" db="EMBL/GenBank/DDBJ databases">
        <title>Photobacterium damselae subsp. damselae comparative genomics.</title>
        <authorList>
            <person name="Osorio C.R."/>
        </authorList>
    </citation>
    <scope>NUCLEOTIDE SEQUENCE [LARGE SCALE GENOMIC DNA]</scope>
    <source>
        <strain evidence="2 3">TW250/03</strain>
    </source>
</reference>
<feature type="domain" description="ABC-three component systems C-terminal" evidence="1">
    <location>
        <begin position="222"/>
        <end position="346"/>
    </location>
</feature>
<name>A0A850QMI7_PHODD</name>
<evidence type="ECO:0000313" key="2">
    <source>
        <dbReference type="EMBL" id="NVO99461.1"/>
    </source>
</evidence>
<accession>A0A850QMI7</accession>
<dbReference type="Proteomes" id="UP000533429">
    <property type="component" value="Unassembled WGS sequence"/>
</dbReference>
<evidence type="ECO:0000259" key="1">
    <source>
        <dbReference type="Pfam" id="PF20282"/>
    </source>
</evidence>
<dbReference type="InterPro" id="IPR046914">
    <property type="entry name" value="ABC-3C_CTD6"/>
</dbReference>
<comment type="caution">
    <text evidence="2">The sequence shown here is derived from an EMBL/GenBank/DDBJ whole genome shotgun (WGS) entry which is preliminary data.</text>
</comment>
<dbReference type="AlphaFoldDB" id="A0A850QMI7"/>
<gene>
    <name evidence="2" type="ORF">HWA77_04480</name>
</gene>
<organism evidence="2 3">
    <name type="scientific">Photobacterium damselae subsp. damselae</name>
    <name type="common">Listonella damsela</name>
    <dbReference type="NCBI Taxonomy" id="85581"/>
    <lineage>
        <taxon>Bacteria</taxon>
        <taxon>Pseudomonadati</taxon>
        <taxon>Pseudomonadota</taxon>
        <taxon>Gammaproteobacteria</taxon>
        <taxon>Vibrionales</taxon>
        <taxon>Vibrionaceae</taxon>
        <taxon>Photobacterium</taxon>
    </lineage>
</organism>
<protein>
    <recommendedName>
        <fullName evidence="1">ABC-three component systems C-terminal domain-containing protein</fullName>
    </recommendedName>
</protein>